<sequence length="113" mass="12182">MARVQRCASFGRSGKRTMRAISILSFEHEKSIQPCDASVPFTKLLETSRVTRGLRKFSFANEYNHSTNAHRIASPLVRAPRPVAGAAPVKGRAGLGADGEEMVLASTITAAKL</sequence>
<proteinExistence type="predicted"/>
<dbReference type="EMBL" id="BGZK01000688">
    <property type="protein sequence ID" value="GBP56260.1"/>
    <property type="molecule type" value="Genomic_DNA"/>
</dbReference>
<keyword evidence="2" id="KW-1185">Reference proteome</keyword>
<reference evidence="1 2" key="1">
    <citation type="journal article" date="2019" name="Commun. Biol.">
        <title>The bagworm genome reveals a unique fibroin gene that provides high tensile strength.</title>
        <authorList>
            <person name="Kono N."/>
            <person name="Nakamura H."/>
            <person name="Ohtoshi R."/>
            <person name="Tomita M."/>
            <person name="Numata K."/>
            <person name="Arakawa K."/>
        </authorList>
    </citation>
    <scope>NUCLEOTIDE SEQUENCE [LARGE SCALE GENOMIC DNA]</scope>
</reference>
<evidence type="ECO:0000313" key="2">
    <source>
        <dbReference type="Proteomes" id="UP000299102"/>
    </source>
</evidence>
<dbReference type="Proteomes" id="UP000299102">
    <property type="component" value="Unassembled WGS sequence"/>
</dbReference>
<evidence type="ECO:0000313" key="1">
    <source>
        <dbReference type="EMBL" id="GBP56260.1"/>
    </source>
</evidence>
<dbReference type="AlphaFoldDB" id="A0A4C1WZJ2"/>
<gene>
    <name evidence="1" type="ORF">EVAR_37335_1</name>
</gene>
<protein>
    <submittedName>
        <fullName evidence="1">Uncharacterized protein</fullName>
    </submittedName>
</protein>
<name>A0A4C1WZJ2_EUMVA</name>
<organism evidence="1 2">
    <name type="scientific">Eumeta variegata</name>
    <name type="common">Bagworm moth</name>
    <name type="synonym">Eumeta japonica</name>
    <dbReference type="NCBI Taxonomy" id="151549"/>
    <lineage>
        <taxon>Eukaryota</taxon>
        <taxon>Metazoa</taxon>
        <taxon>Ecdysozoa</taxon>
        <taxon>Arthropoda</taxon>
        <taxon>Hexapoda</taxon>
        <taxon>Insecta</taxon>
        <taxon>Pterygota</taxon>
        <taxon>Neoptera</taxon>
        <taxon>Endopterygota</taxon>
        <taxon>Lepidoptera</taxon>
        <taxon>Glossata</taxon>
        <taxon>Ditrysia</taxon>
        <taxon>Tineoidea</taxon>
        <taxon>Psychidae</taxon>
        <taxon>Oiketicinae</taxon>
        <taxon>Eumeta</taxon>
    </lineage>
</organism>
<accession>A0A4C1WZJ2</accession>
<comment type="caution">
    <text evidence="1">The sequence shown here is derived from an EMBL/GenBank/DDBJ whole genome shotgun (WGS) entry which is preliminary data.</text>
</comment>